<dbReference type="Proteomes" id="UP000191980">
    <property type="component" value="Unassembled WGS sequence"/>
</dbReference>
<dbReference type="PROSITE" id="PS50943">
    <property type="entry name" value="HTH_CROC1"/>
    <property type="match status" value="1"/>
</dbReference>
<dbReference type="InterPro" id="IPR010982">
    <property type="entry name" value="Lambda_DNA-bd_dom_sf"/>
</dbReference>
<dbReference type="InterPro" id="IPR001387">
    <property type="entry name" value="Cro/C1-type_HTH"/>
</dbReference>
<dbReference type="RefSeq" id="WP_080521146.1">
    <property type="nucleotide sequence ID" value="NZ_LPUF01000001.1"/>
</dbReference>
<dbReference type="CDD" id="cd00093">
    <property type="entry name" value="HTH_XRE"/>
    <property type="match status" value="1"/>
</dbReference>
<dbReference type="InterPro" id="IPR039554">
    <property type="entry name" value="HigA2-like_HTH"/>
</dbReference>
<accession>A0A1V8M4V7</accession>
<evidence type="ECO:0000259" key="1">
    <source>
        <dbReference type="PROSITE" id="PS50943"/>
    </source>
</evidence>
<dbReference type="SMART" id="SM00530">
    <property type="entry name" value="HTH_XRE"/>
    <property type="match status" value="1"/>
</dbReference>
<organism evidence="2 3">
    <name type="scientific">Methyloprofundus sedimenti</name>
    <dbReference type="NCBI Taxonomy" id="1420851"/>
    <lineage>
        <taxon>Bacteria</taxon>
        <taxon>Pseudomonadati</taxon>
        <taxon>Pseudomonadota</taxon>
        <taxon>Gammaproteobacteria</taxon>
        <taxon>Methylococcales</taxon>
        <taxon>Methylococcaceae</taxon>
        <taxon>Methyloprofundus</taxon>
    </lineage>
</organism>
<protein>
    <submittedName>
        <fullName evidence="2">Cro/Cl family transcriptional regulator</fullName>
    </submittedName>
</protein>
<dbReference type="EMBL" id="LPUF01000001">
    <property type="protein sequence ID" value="OQK16516.1"/>
    <property type="molecule type" value="Genomic_DNA"/>
</dbReference>
<comment type="caution">
    <text evidence="2">The sequence shown here is derived from an EMBL/GenBank/DDBJ whole genome shotgun (WGS) entry which is preliminary data.</text>
</comment>
<dbReference type="Pfam" id="PF13744">
    <property type="entry name" value="HTH_37"/>
    <property type="match status" value="1"/>
</dbReference>
<dbReference type="STRING" id="1420851.AU255_01000"/>
<keyword evidence="3" id="KW-1185">Reference proteome</keyword>
<reference evidence="2 3" key="1">
    <citation type="submission" date="2015-12" db="EMBL/GenBank/DDBJ databases">
        <authorList>
            <person name="Shamseldin A."/>
            <person name="Moawad H."/>
            <person name="Abd El-Rahim W.M."/>
            <person name="Sadowsky M.J."/>
        </authorList>
    </citation>
    <scope>NUCLEOTIDE SEQUENCE [LARGE SCALE GENOMIC DNA]</scope>
    <source>
        <strain evidence="2 3">WF1</strain>
    </source>
</reference>
<dbReference type="AlphaFoldDB" id="A0A1V8M4V7"/>
<dbReference type="Gene3D" id="1.10.260.40">
    <property type="entry name" value="lambda repressor-like DNA-binding domains"/>
    <property type="match status" value="1"/>
</dbReference>
<proteinExistence type="predicted"/>
<gene>
    <name evidence="2" type="ORF">AU255_01000</name>
</gene>
<sequence length="106" mass="12025">MALKFYESPFHVTETAEVASNMVLRADIIIMIRDIIQHQGWTQQQAANQLCISQPRISDIMNGKIEKFTLDFLVTILDALGFKAHFTFGDINSANIDIRRVKNKSA</sequence>
<name>A0A1V8M4V7_9GAMM</name>
<evidence type="ECO:0000313" key="3">
    <source>
        <dbReference type="Proteomes" id="UP000191980"/>
    </source>
</evidence>
<dbReference type="OrthoDB" id="9788479at2"/>
<dbReference type="GO" id="GO:0003677">
    <property type="term" value="F:DNA binding"/>
    <property type="evidence" value="ECO:0007669"/>
    <property type="project" value="InterPro"/>
</dbReference>
<evidence type="ECO:0000313" key="2">
    <source>
        <dbReference type="EMBL" id="OQK16516.1"/>
    </source>
</evidence>
<feature type="domain" description="HTH cro/C1-type" evidence="1">
    <location>
        <begin position="32"/>
        <end position="91"/>
    </location>
</feature>
<dbReference type="SUPFAM" id="SSF47413">
    <property type="entry name" value="lambda repressor-like DNA-binding domains"/>
    <property type="match status" value="1"/>
</dbReference>